<sequence length="156" mass="17241">LVAADSDIYRVQEVDNTLIPGSEGLGVYELWAVFHGEPDCGQVLKTPYWANSADVSKEKIGVHCADGKVCYANDAENVKILEMNFHAKEPNVFHWSMSTVSIYKDRGWKMYSLQGNISGSCYPDKGDTFTCANVGGVAIRKVDGVRMFRCKTSFTA</sequence>
<dbReference type="OrthoDB" id="3770142at2759"/>
<organism evidence="1 2">
    <name type="scientific">Bimuria novae-zelandiae CBS 107.79</name>
    <dbReference type="NCBI Taxonomy" id="1447943"/>
    <lineage>
        <taxon>Eukaryota</taxon>
        <taxon>Fungi</taxon>
        <taxon>Dikarya</taxon>
        <taxon>Ascomycota</taxon>
        <taxon>Pezizomycotina</taxon>
        <taxon>Dothideomycetes</taxon>
        <taxon>Pleosporomycetidae</taxon>
        <taxon>Pleosporales</taxon>
        <taxon>Massarineae</taxon>
        <taxon>Didymosphaeriaceae</taxon>
        <taxon>Bimuria</taxon>
    </lineage>
</organism>
<dbReference type="AlphaFoldDB" id="A0A6A5VKJ1"/>
<reference evidence="1" key="1">
    <citation type="journal article" date="2020" name="Stud. Mycol.">
        <title>101 Dothideomycetes genomes: a test case for predicting lifestyles and emergence of pathogens.</title>
        <authorList>
            <person name="Haridas S."/>
            <person name="Albert R."/>
            <person name="Binder M."/>
            <person name="Bloem J."/>
            <person name="Labutti K."/>
            <person name="Salamov A."/>
            <person name="Andreopoulos B."/>
            <person name="Baker S."/>
            <person name="Barry K."/>
            <person name="Bills G."/>
            <person name="Bluhm B."/>
            <person name="Cannon C."/>
            <person name="Castanera R."/>
            <person name="Culley D."/>
            <person name="Daum C."/>
            <person name="Ezra D."/>
            <person name="Gonzalez J."/>
            <person name="Henrissat B."/>
            <person name="Kuo A."/>
            <person name="Liang C."/>
            <person name="Lipzen A."/>
            <person name="Lutzoni F."/>
            <person name="Magnuson J."/>
            <person name="Mondo S."/>
            <person name="Nolan M."/>
            <person name="Ohm R."/>
            <person name="Pangilinan J."/>
            <person name="Park H.-J."/>
            <person name="Ramirez L."/>
            <person name="Alfaro M."/>
            <person name="Sun H."/>
            <person name="Tritt A."/>
            <person name="Yoshinaga Y."/>
            <person name="Zwiers L.-H."/>
            <person name="Turgeon B."/>
            <person name="Goodwin S."/>
            <person name="Spatafora J."/>
            <person name="Crous P."/>
            <person name="Grigoriev I."/>
        </authorList>
    </citation>
    <scope>NUCLEOTIDE SEQUENCE</scope>
    <source>
        <strain evidence="1">CBS 107.79</strain>
    </source>
</reference>
<evidence type="ECO:0000313" key="2">
    <source>
        <dbReference type="Proteomes" id="UP000800036"/>
    </source>
</evidence>
<accession>A0A6A5VKJ1</accession>
<gene>
    <name evidence="1" type="ORF">BU23DRAFT_442271</name>
</gene>
<feature type="non-terminal residue" evidence="1">
    <location>
        <position position="1"/>
    </location>
</feature>
<evidence type="ECO:0000313" key="1">
    <source>
        <dbReference type="EMBL" id="KAF1975516.1"/>
    </source>
</evidence>
<protein>
    <submittedName>
        <fullName evidence="1">Uncharacterized protein</fullName>
    </submittedName>
</protein>
<feature type="non-terminal residue" evidence="1">
    <location>
        <position position="156"/>
    </location>
</feature>
<proteinExistence type="predicted"/>
<keyword evidence="2" id="KW-1185">Reference proteome</keyword>
<name>A0A6A5VKJ1_9PLEO</name>
<dbReference type="Proteomes" id="UP000800036">
    <property type="component" value="Unassembled WGS sequence"/>
</dbReference>
<dbReference type="EMBL" id="ML976670">
    <property type="protein sequence ID" value="KAF1975516.1"/>
    <property type="molecule type" value="Genomic_DNA"/>
</dbReference>